<dbReference type="AlphaFoldDB" id="A0A6P4XQL1"/>
<dbReference type="GO" id="GO:0034727">
    <property type="term" value="P:piecemeal microautophagy of the nucleus"/>
    <property type="evidence" value="ECO:0007669"/>
    <property type="project" value="TreeGrafter"/>
</dbReference>
<dbReference type="GO" id="GO:0010508">
    <property type="term" value="P:positive regulation of autophagy"/>
    <property type="evidence" value="ECO:0007669"/>
    <property type="project" value="TreeGrafter"/>
</dbReference>
<dbReference type="InterPro" id="IPR000719">
    <property type="entry name" value="Prot_kinase_dom"/>
</dbReference>
<dbReference type="Proteomes" id="UP000515135">
    <property type="component" value="Unplaced"/>
</dbReference>
<sequence>MRLGKYEVGRLLGEGAFGKVYKGKDVNTGGVVAIKRLKIENVRQLESAKNELIPLLALFNKSHQHIVKCFQTELMHGSLWLVLEYCSVGTLNDFLLSKPGMSVSAKIGLMREIADAVNFLHSNHIVHRDLKPDNILLSGSRDNPVVKVADFGLAKVCGVVGSLSEYYMNSHCGTELFLAPEVFTAQDYKMYCDIFSMGVIFVSMIDMQQVGKTVVAYIKGRMGAVVPIGRALLNNPPPNLSAHFLTSLNDGSFKKLCLSMLSANYRNRPKAVDLLACLNLIGHSSQRPTSGRPDSGQRNRRRMVSPVAMMGGAGVGGLVGGPVGAMGMPVGAVGVVGAPGAMIGGPVGAMGMAGAPVGAMGMVGAPAVGAVGLVGAPVGAVGMIGPGAVVNGGMIGGPAGAMVNGGWVMGMWP</sequence>
<dbReference type="GO" id="GO:0005524">
    <property type="term" value="F:ATP binding"/>
    <property type="evidence" value="ECO:0007669"/>
    <property type="project" value="UniProtKB-UniRule"/>
</dbReference>
<keyword evidence="1 3" id="KW-0547">Nucleotide-binding</keyword>
<dbReference type="PROSITE" id="PS00107">
    <property type="entry name" value="PROTEIN_KINASE_ATP"/>
    <property type="match status" value="1"/>
</dbReference>
<keyword evidence="4" id="KW-0723">Serine/threonine-protein kinase</keyword>
<dbReference type="GO" id="GO:0000045">
    <property type="term" value="P:autophagosome assembly"/>
    <property type="evidence" value="ECO:0007669"/>
    <property type="project" value="TreeGrafter"/>
</dbReference>
<dbReference type="CDD" id="cd14014">
    <property type="entry name" value="STKc_PknB_like"/>
    <property type="match status" value="1"/>
</dbReference>
<keyword evidence="2 3" id="KW-0067">ATP-binding</keyword>
<evidence type="ECO:0000313" key="7">
    <source>
        <dbReference type="RefSeq" id="XP_019618935.1"/>
    </source>
</evidence>
<feature type="binding site" evidence="3">
    <location>
        <position position="35"/>
    </location>
    <ligand>
        <name>ATP</name>
        <dbReference type="ChEBI" id="CHEBI:30616"/>
    </ligand>
</feature>
<dbReference type="PANTHER" id="PTHR24348:SF73">
    <property type="entry name" value="SI:CH211-63O20.7"/>
    <property type="match status" value="1"/>
</dbReference>
<dbReference type="InterPro" id="IPR008271">
    <property type="entry name" value="Ser/Thr_kinase_AS"/>
</dbReference>
<keyword evidence="6" id="KW-1185">Reference proteome</keyword>
<name>A0A6P4XQL1_BRABE</name>
<dbReference type="GO" id="GO:0000422">
    <property type="term" value="P:autophagy of mitochondrion"/>
    <property type="evidence" value="ECO:0007669"/>
    <property type="project" value="TreeGrafter"/>
</dbReference>
<dbReference type="InterPro" id="IPR011009">
    <property type="entry name" value="Kinase-like_dom_sf"/>
</dbReference>
<evidence type="ECO:0000256" key="3">
    <source>
        <dbReference type="PROSITE-ProRule" id="PRU10141"/>
    </source>
</evidence>
<keyword evidence="4" id="KW-0418">Kinase</keyword>
<accession>A0A6P4XQL1</accession>
<dbReference type="OrthoDB" id="10057425at2759"/>
<dbReference type="Gene3D" id="1.10.510.10">
    <property type="entry name" value="Transferase(Phosphotransferase) domain 1"/>
    <property type="match status" value="1"/>
</dbReference>
<dbReference type="GO" id="GO:0004674">
    <property type="term" value="F:protein serine/threonine kinase activity"/>
    <property type="evidence" value="ECO:0007669"/>
    <property type="project" value="UniProtKB-KW"/>
</dbReference>
<dbReference type="GO" id="GO:0042594">
    <property type="term" value="P:response to starvation"/>
    <property type="evidence" value="ECO:0007669"/>
    <property type="project" value="TreeGrafter"/>
</dbReference>
<dbReference type="PANTHER" id="PTHR24348">
    <property type="entry name" value="SERINE/THREONINE-PROTEIN KINASE UNC-51-RELATED"/>
    <property type="match status" value="1"/>
</dbReference>
<dbReference type="GO" id="GO:0034045">
    <property type="term" value="C:phagophore assembly site membrane"/>
    <property type="evidence" value="ECO:0007669"/>
    <property type="project" value="TreeGrafter"/>
</dbReference>
<dbReference type="GO" id="GO:0005829">
    <property type="term" value="C:cytosol"/>
    <property type="evidence" value="ECO:0007669"/>
    <property type="project" value="TreeGrafter"/>
</dbReference>
<evidence type="ECO:0000256" key="2">
    <source>
        <dbReference type="ARBA" id="ARBA00022840"/>
    </source>
</evidence>
<evidence type="ECO:0000256" key="4">
    <source>
        <dbReference type="RuleBase" id="RU000304"/>
    </source>
</evidence>
<dbReference type="PROSITE" id="PS00108">
    <property type="entry name" value="PROTEIN_KINASE_ST"/>
    <property type="match status" value="1"/>
</dbReference>
<dbReference type="PROSITE" id="PS50011">
    <property type="entry name" value="PROTEIN_KINASE_DOM"/>
    <property type="match status" value="1"/>
</dbReference>
<evidence type="ECO:0000259" key="5">
    <source>
        <dbReference type="PROSITE" id="PS50011"/>
    </source>
</evidence>
<dbReference type="GO" id="GO:0061709">
    <property type="term" value="P:reticulophagy"/>
    <property type="evidence" value="ECO:0007669"/>
    <property type="project" value="TreeGrafter"/>
</dbReference>
<dbReference type="GeneID" id="109465888"/>
<dbReference type="SMART" id="SM00220">
    <property type="entry name" value="S_TKc"/>
    <property type="match status" value="1"/>
</dbReference>
<proteinExistence type="inferred from homology"/>
<dbReference type="KEGG" id="bbel:109465888"/>
<gene>
    <name evidence="7" type="primary">LOC109465888</name>
</gene>
<organism evidence="6 7">
    <name type="scientific">Branchiostoma belcheri</name>
    <name type="common">Amphioxus</name>
    <dbReference type="NCBI Taxonomy" id="7741"/>
    <lineage>
        <taxon>Eukaryota</taxon>
        <taxon>Metazoa</taxon>
        <taxon>Chordata</taxon>
        <taxon>Cephalochordata</taxon>
        <taxon>Leptocardii</taxon>
        <taxon>Amphioxiformes</taxon>
        <taxon>Branchiostomatidae</taxon>
        <taxon>Branchiostoma</taxon>
    </lineage>
</organism>
<reference evidence="7" key="1">
    <citation type="submission" date="2025-08" db="UniProtKB">
        <authorList>
            <consortium name="RefSeq"/>
        </authorList>
    </citation>
    <scope>IDENTIFICATION</scope>
    <source>
        <tissue evidence="7">Gonad</tissue>
    </source>
</reference>
<comment type="similarity">
    <text evidence="4">Belongs to the protein kinase superfamily.</text>
</comment>
<dbReference type="InterPro" id="IPR045269">
    <property type="entry name" value="Atg1-like"/>
</dbReference>
<evidence type="ECO:0000313" key="6">
    <source>
        <dbReference type="Proteomes" id="UP000515135"/>
    </source>
</evidence>
<dbReference type="Pfam" id="PF00069">
    <property type="entry name" value="Pkinase"/>
    <property type="match status" value="1"/>
</dbReference>
<evidence type="ECO:0000256" key="1">
    <source>
        <dbReference type="ARBA" id="ARBA00022741"/>
    </source>
</evidence>
<dbReference type="GO" id="GO:0005776">
    <property type="term" value="C:autophagosome"/>
    <property type="evidence" value="ECO:0007669"/>
    <property type="project" value="TreeGrafter"/>
</dbReference>
<protein>
    <submittedName>
        <fullName evidence="7">Serine/threonine-protein kinase PDIK1L-like</fullName>
    </submittedName>
</protein>
<dbReference type="SUPFAM" id="SSF56112">
    <property type="entry name" value="Protein kinase-like (PK-like)"/>
    <property type="match status" value="1"/>
</dbReference>
<dbReference type="InterPro" id="IPR017441">
    <property type="entry name" value="Protein_kinase_ATP_BS"/>
</dbReference>
<feature type="domain" description="Protein kinase" evidence="5">
    <location>
        <begin position="6"/>
        <end position="281"/>
    </location>
</feature>
<keyword evidence="4" id="KW-0808">Transferase</keyword>
<dbReference type="RefSeq" id="XP_019618935.1">
    <property type="nucleotide sequence ID" value="XM_019763376.1"/>
</dbReference>
<dbReference type="GO" id="GO:0048675">
    <property type="term" value="P:axon extension"/>
    <property type="evidence" value="ECO:0007669"/>
    <property type="project" value="TreeGrafter"/>
</dbReference>